<dbReference type="PROSITE" id="PS50112">
    <property type="entry name" value="PAS"/>
    <property type="match status" value="1"/>
</dbReference>
<evidence type="ECO:0000259" key="2">
    <source>
        <dbReference type="PROSITE" id="PS50112"/>
    </source>
</evidence>
<dbReference type="GO" id="GO:0006355">
    <property type="term" value="P:regulation of DNA-templated transcription"/>
    <property type="evidence" value="ECO:0007669"/>
    <property type="project" value="InterPro"/>
</dbReference>
<dbReference type="Proteomes" id="UP000268469">
    <property type="component" value="Unassembled WGS sequence"/>
</dbReference>
<dbReference type="Pfam" id="PF00989">
    <property type="entry name" value="PAS"/>
    <property type="match status" value="1"/>
</dbReference>
<sequence length="456" mass="52724">MPTSIRKIHARERIFSKEQGCRSMPVFRNSIQIAVLLRKPGERKNIGQILNKIGYSPLILEDVEIDRHPFDLAIVDHYYAQKFQDRLIGLKQKAEIFLPIIVLLPRYASISAWLDSGYDEYIKFPVEIGNLRNRIRVLLALREKTALVTQRGGTMFEALVEQSLVGVYMFRGDRFLYVNEALARMFGYQVEDLMGKKGPMELTHSEDREKVRGEVEKRLQHKTDFSRYQFRGIRRDGTTIHCEVFGRRIEYMGEDVILGTLVDITPQKILEEELLRSAENWQRTFDAIGDAVSLLTPDRVLLHCNRAMARLLERPVQDLIGYRCCALVHGRDEPIPGCPFIQMVKSRSRASAELYLGDRCFMITVDPILKGSDLIGGVHIMADITKIKKAELVLKRHKSKLEEDVAERTRELRRIIDLMAGRELRMAELKRIIRKLQKQLIEAGLRPVVDDLIDWK</sequence>
<keyword evidence="1" id="KW-0175">Coiled coil</keyword>
<dbReference type="InterPro" id="IPR013767">
    <property type="entry name" value="PAS_fold"/>
</dbReference>
<organism evidence="3 4">
    <name type="scientific">candidate division WOR-3 bacterium</name>
    <dbReference type="NCBI Taxonomy" id="2052148"/>
    <lineage>
        <taxon>Bacteria</taxon>
        <taxon>Bacteria division WOR-3</taxon>
    </lineage>
</organism>
<dbReference type="PANTHER" id="PTHR44757">
    <property type="entry name" value="DIGUANYLATE CYCLASE DGCP"/>
    <property type="match status" value="1"/>
</dbReference>
<dbReference type="SUPFAM" id="SSF55785">
    <property type="entry name" value="PYP-like sensor domain (PAS domain)"/>
    <property type="match status" value="2"/>
</dbReference>
<dbReference type="InterPro" id="IPR000014">
    <property type="entry name" value="PAS"/>
</dbReference>
<dbReference type="Gene3D" id="3.30.450.20">
    <property type="entry name" value="PAS domain"/>
    <property type="match status" value="2"/>
</dbReference>
<comment type="caution">
    <text evidence="3">The sequence shown here is derived from an EMBL/GenBank/DDBJ whole genome shotgun (WGS) entry which is preliminary data.</text>
</comment>
<dbReference type="SUPFAM" id="SSF52172">
    <property type="entry name" value="CheY-like"/>
    <property type="match status" value="1"/>
</dbReference>
<name>A0A660SJ45_UNCW3</name>
<accession>A0A660SJ45</accession>
<dbReference type="InterPro" id="IPR011006">
    <property type="entry name" value="CheY-like_superfamily"/>
</dbReference>
<evidence type="ECO:0000256" key="1">
    <source>
        <dbReference type="SAM" id="Coils"/>
    </source>
</evidence>
<feature type="domain" description="PAS" evidence="2">
    <location>
        <begin position="172"/>
        <end position="222"/>
    </location>
</feature>
<proteinExistence type="predicted"/>
<dbReference type="CDD" id="cd00130">
    <property type="entry name" value="PAS"/>
    <property type="match status" value="1"/>
</dbReference>
<dbReference type="AlphaFoldDB" id="A0A660SJ45"/>
<dbReference type="InterPro" id="IPR052155">
    <property type="entry name" value="Biofilm_reg_signaling"/>
</dbReference>
<evidence type="ECO:0000313" key="3">
    <source>
        <dbReference type="EMBL" id="RKX70818.1"/>
    </source>
</evidence>
<gene>
    <name evidence="3" type="ORF">DRP53_03710</name>
</gene>
<dbReference type="Pfam" id="PF13426">
    <property type="entry name" value="PAS_9"/>
    <property type="match status" value="1"/>
</dbReference>
<dbReference type="EMBL" id="QNBE01000026">
    <property type="protein sequence ID" value="RKX70818.1"/>
    <property type="molecule type" value="Genomic_DNA"/>
</dbReference>
<dbReference type="SMART" id="SM00091">
    <property type="entry name" value="PAS"/>
    <property type="match status" value="2"/>
</dbReference>
<evidence type="ECO:0000313" key="4">
    <source>
        <dbReference type="Proteomes" id="UP000268469"/>
    </source>
</evidence>
<dbReference type="InterPro" id="IPR035965">
    <property type="entry name" value="PAS-like_dom_sf"/>
</dbReference>
<reference evidence="3 4" key="1">
    <citation type="submission" date="2018-06" db="EMBL/GenBank/DDBJ databases">
        <title>Extensive metabolic versatility and redundancy in microbially diverse, dynamic hydrothermal sediments.</title>
        <authorList>
            <person name="Dombrowski N."/>
            <person name="Teske A."/>
            <person name="Baker B.J."/>
        </authorList>
    </citation>
    <scope>NUCLEOTIDE SEQUENCE [LARGE SCALE GENOMIC DNA]</scope>
    <source>
        <strain evidence="3">B36_G15</strain>
    </source>
</reference>
<dbReference type="NCBIfam" id="TIGR00229">
    <property type="entry name" value="sensory_box"/>
    <property type="match status" value="1"/>
</dbReference>
<feature type="coiled-coil region" evidence="1">
    <location>
        <begin position="387"/>
        <end position="446"/>
    </location>
</feature>
<dbReference type="PANTHER" id="PTHR44757:SF2">
    <property type="entry name" value="BIOFILM ARCHITECTURE MAINTENANCE PROTEIN MBAA"/>
    <property type="match status" value="1"/>
</dbReference>
<protein>
    <recommendedName>
        <fullName evidence="2">PAS domain-containing protein</fullName>
    </recommendedName>
</protein>